<dbReference type="GO" id="GO:0016740">
    <property type="term" value="F:transferase activity"/>
    <property type="evidence" value="ECO:0007669"/>
    <property type="project" value="UniProtKB-KW"/>
</dbReference>
<dbReference type="EMBL" id="CP056030">
    <property type="protein sequence ID" value="QKZ06092.1"/>
    <property type="molecule type" value="Genomic_DNA"/>
</dbReference>
<dbReference type="Pfam" id="PF01636">
    <property type="entry name" value="APH"/>
    <property type="match status" value="1"/>
</dbReference>
<name>A0A7D5D9F9_9PSED</name>
<evidence type="ECO:0000313" key="2">
    <source>
        <dbReference type="EMBL" id="QKZ06092.1"/>
    </source>
</evidence>
<keyword evidence="2" id="KW-0808">Transferase</keyword>
<gene>
    <name evidence="2" type="ORF">HWQ56_20840</name>
</gene>
<dbReference type="SUPFAM" id="SSF56112">
    <property type="entry name" value="Protein kinase-like (PK-like)"/>
    <property type="match status" value="1"/>
</dbReference>
<organism evidence="2 3">
    <name type="scientific">Pseudomonas eucalypticola</name>
    <dbReference type="NCBI Taxonomy" id="2599595"/>
    <lineage>
        <taxon>Bacteria</taxon>
        <taxon>Pseudomonadati</taxon>
        <taxon>Pseudomonadota</taxon>
        <taxon>Gammaproteobacteria</taxon>
        <taxon>Pseudomonadales</taxon>
        <taxon>Pseudomonadaceae</taxon>
        <taxon>Pseudomonas</taxon>
    </lineage>
</organism>
<dbReference type="AlphaFoldDB" id="A0A7D5D9F9"/>
<sequence>MHFAYFLGTMLDAQRRRAIDEHWSTALFPSFWFGMTIHIPSQRHFKSAYWLSAGTVEQRLAHLLSPRAVREACIDTTKMSGNSAFVNYVYRHTITERSSGQSLEIIEKSIKKLMLTPSSESSFYRERSILARSSKFRHPRCYGVIETPFESIIFTRFVNGRPPRMADVCGAIARGISELECITHAHLNNTGNRRRIAHWCMSFFQPWYLLRPKYNHSTLFKHLDLLGQTRNYRMPTRGEFKRKLSPLIAQLKSNALSSPRCFSHLDYLRKNLIQSKNSLFLIDWSEVRIGRIGFDSGAYLSNLFRNSDIQTFETLASKYLTTYYRELPSEHRNATTANNILYIFLLHSTWYCMRKDVIKNAATDIDPAPLGEKLNYLLNVDIRQFQPTQ</sequence>
<dbReference type="Gene3D" id="3.90.1200.10">
    <property type="match status" value="1"/>
</dbReference>
<evidence type="ECO:0000259" key="1">
    <source>
        <dbReference type="Pfam" id="PF01636"/>
    </source>
</evidence>
<keyword evidence="3" id="KW-1185">Reference proteome</keyword>
<dbReference type="InterPro" id="IPR002575">
    <property type="entry name" value="Aminoglycoside_PTrfase"/>
</dbReference>
<reference evidence="2 3" key="1">
    <citation type="submission" date="2020-06" db="EMBL/GenBank/DDBJ databases">
        <title>Pseudomonas eucalypticola sp. nov., an endophyte of Eucalyptus dunnii leaves with biocontrol ability of eucalyptus leaf blight.</title>
        <authorList>
            <person name="Liu Y."/>
            <person name="Song Z."/>
            <person name="Zeng H."/>
            <person name="Lu M."/>
            <person name="Wang X."/>
            <person name="Lian X."/>
            <person name="Zhang Q."/>
        </authorList>
    </citation>
    <scope>NUCLEOTIDE SEQUENCE [LARGE SCALE GENOMIC DNA]</scope>
    <source>
        <strain evidence="2 3">NP-1</strain>
    </source>
</reference>
<dbReference type="RefSeq" id="WP_176571682.1">
    <property type="nucleotide sequence ID" value="NZ_CP056030.1"/>
</dbReference>
<protein>
    <submittedName>
        <fullName evidence="2">Phosphotransferase</fullName>
    </submittedName>
</protein>
<dbReference type="Proteomes" id="UP000509568">
    <property type="component" value="Chromosome"/>
</dbReference>
<dbReference type="KEGG" id="pez:HWQ56_20840"/>
<feature type="domain" description="Aminoglycoside phosphotransferase" evidence="1">
    <location>
        <begin position="227"/>
        <end position="325"/>
    </location>
</feature>
<accession>A0A7D5D9F9</accession>
<dbReference type="InterPro" id="IPR011009">
    <property type="entry name" value="Kinase-like_dom_sf"/>
</dbReference>
<evidence type="ECO:0000313" key="3">
    <source>
        <dbReference type="Proteomes" id="UP000509568"/>
    </source>
</evidence>
<proteinExistence type="predicted"/>